<comment type="caution">
    <text evidence="12">The sequence shown here is derived from an EMBL/GenBank/DDBJ whole genome shotgun (WGS) entry which is preliminary data.</text>
</comment>
<keyword evidence="8" id="KW-0807">Transducer</keyword>
<dbReference type="Pfam" id="PF00001">
    <property type="entry name" value="7tm_1"/>
    <property type="match status" value="1"/>
</dbReference>
<feature type="transmembrane region" description="Helical" evidence="10">
    <location>
        <begin position="217"/>
        <end position="241"/>
    </location>
</feature>
<dbReference type="InterPro" id="IPR017452">
    <property type="entry name" value="GPCR_Rhodpsn_7TM"/>
</dbReference>
<dbReference type="SUPFAM" id="SSF81321">
    <property type="entry name" value="Family A G protein-coupled receptor-like"/>
    <property type="match status" value="1"/>
</dbReference>
<dbReference type="GO" id="GO:0005886">
    <property type="term" value="C:plasma membrane"/>
    <property type="evidence" value="ECO:0007669"/>
    <property type="project" value="UniProtKB-SubCell"/>
</dbReference>
<feature type="transmembrane region" description="Helical" evidence="10">
    <location>
        <begin position="273"/>
        <end position="291"/>
    </location>
</feature>
<organism evidence="12 13">
    <name type="scientific">Owenia fusiformis</name>
    <name type="common">Polychaete worm</name>
    <dbReference type="NCBI Taxonomy" id="6347"/>
    <lineage>
        <taxon>Eukaryota</taxon>
        <taxon>Metazoa</taxon>
        <taxon>Spiralia</taxon>
        <taxon>Lophotrochozoa</taxon>
        <taxon>Annelida</taxon>
        <taxon>Polychaeta</taxon>
        <taxon>Sedentaria</taxon>
        <taxon>Canalipalpata</taxon>
        <taxon>Sabellida</taxon>
        <taxon>Oweniida</taxon>
        <taxon>Oweniidae</taxon>
        <taxon>Owenia</taxon>
    </lineage>
</organism>
<evidence type="ECO:0000256" key="9">
    <source>
        <dbReference type="SAM" id="MobiDB-lite"/>
    </source>
</evidence>
<evidence type="ECO:0000256" key="10">
    <source>
        <dbReference type="SAM" id="Phobius"/>
    </source>
</evidence>
<dbReference type="PROSITE" id="PS50262">
    <property type="entry name" value="G_PROTEIN_RECEP_F1_2"/>
    <property type="match status" value="1"/>
</dbReference>
<evidence type="ECO:0000256" key="2">
    <source>
        <dbReference type="ARBA" id="ARBA00022475"/>
    </source>
</evidence>
<proteinExistence type="predicted"/>
<feature type="transmembrane region" description="Helical" evidence="10">
    <location>
        <begin position="311"/>
        <end position="328"/>
    </location>
</feature>
<keyword evidence="7" id="KW-0675">Receptor</keyword>
<feature type="transmembrane region" description="Helical" evidence="10">
    <location>
        <begin position="130"/>
        <end position="155"/>
    </location>
</feature>
<protein>
    <recommendedName>
        <fullName evidence="11">G-protein coupled receptors family 1 profile domain-containing protein</fullName>
    </recommendedName>
</protein>
<gene>
    <name evidence="12" type="ORF">OFUS_LOCUS25696</name>
</gene>
<dbReference type="PANTHER" id="PTHR24249:SF372">
    <property type="entry name" value="G-PROTEIN COUPLED RECEPTORS FAMILY 1 PROFILE DOMAIN-CONTAINING PROTEIN"/>
    <property type="match status" value="1"/>
</dbReference>
<evidence type="ECO:0000313" key="12">
    <source>
        <dbReference type="EMBL" id="CAH1801968.1"/>
    </source>
</evidence>
<evidence type="ECO:0000256" key="4">
    <source>
        <dbReference type="ARBA" id="ARBA00022989"/>
    </source>
</evidence>
<evidence type="ECO:0000256" key="1">
    <source>
        <dbReference type="ARBA" id="ARBA00004651"/>
    </source>
</evidence>
<keyword evidence="6 10" id="KW-0472">Membrane</keyword>
<dbReference type="Proteomes" id="UP000749559">
    <property type="component" value="Unassembled WGS sequence"/>
</dbReference>
<name>A0A8S4Q930_OWEFU</name>
<reference evidence="12" key="1">
    <citation type="submission" date="2022-03" db="EMBL/GenBank/DDBJ databases">
        <authorList>
            <person name="Martin C."/>
        </authorList>
    </citation>
    <scope>NUCLEOTIDE SEQUENCE</scope>
</reference>
<evidence type="ECO:0000256" key="7">
    <source>
        <dbReference type="ARBA" id="ARBA00023170"/>
    </source>
</evidence>
<dbReference type="OrthoDB" id="9046662at2759"/>
<dbReference type="PANTHER" id="PTHR24249">
    <property type="entry name" value="HISTAMINE RECEPTOR-RELATED G-PROTEIN COUPLED RECEPTOR"/>
    <property type="match status" value="1"/>
</dbReference>
<keyword evidence="5" id="KW-0297">G-protein coupled receptor</keyword>
<dbReference type="SMART" id="SM01381">
    <property type="entry name" value="7TM_GPCR_Srsx"/>
    <property type="match status" value="1"/>
</dbReference>
<keyword evidence="2" id="KW-1003">Cell membrane</keyword>
<keyword evidence="4 10" id="KW-1133">Transmembrane helix</keyword>
<feature type="non-terminal residue" evidence="12">
    <location>
        <position position="1"/>
    </location>
</feature>
<dbReference type="InterPro" id="IPR050569">
    <property type="entry name" value="TAAR"/>
</dbReference>
<dbReference type="CDD" id="cd00637">
    <property type="entry name" value="7tm_classA_rhodopsin-like"/>
    <property type="match status" value="1"/>
</dbReference>
<keyword evidence="13" id="KW-1185">Reference proteome</keyword>
<accession>A0A8S4Q930</accession>
<evidence type="ECO:0000259" key="11">
    <source>
        <dbReference type="PROSITE" id="PS50262"/>
    </source>
</evidence>
<dbReference type="AlphaFoldDB" id="A0A8S4Q930"/>
<feature type="transmembrane region" description="Helical" evidence="10">
    <location>
        <begin position="176"/>
        <end position="197"/>
    </location>
</feature>
<evidence type="ECO:0000256" key="8">
    <source>
        <dbReference type="ARBA" id="ARBA00023224"/>
    </source>
</evidence>
<feature type="domain" description="G-protein coupled receptors family 1 profile" evidence="11">
    <location>
        <begin position="68"/>
        <end position="326"/>
    </location>
</feature>
<evidence type="ECO:0000256" key="6">
    <source>
        <dbReference type="ARBA" id="ARBA00023136"/>
    </source>
</evidence>
<evidence type="ECO:0000256" key="3">
    <source>
        <dbReference type="ARBA" id="ARBA00022692"/>
    </source>
</evidence>
<feature type="transmembrane region" description="Helical" evidence="10">
    <location>
        <begin position="89"/>
        <end position="110"/>
    </location>
</feature>
<feature type="region of interest" description="Disordered" evidence="9">
    <location>
        <begin position="361"/>
        <end position="382"/>
    </location>
</feature>
<evidence type="ECO:0000313" key="13">
    <source>
        <dbReference type="Proteomes" id="UP000749559"/>
    </source>
</evidence>
<dbReference type="InterPro" id="IPR000276">
    <property type="entry name" value="GPCR_Rhodpsn"/>
</dbReference>
<comment type="subcellular location">
    <subcellularLocation>
        <location evidence="1">Cell membrane</location>
        <topology evidence="1">Multi-pass membrane protein</topology>
    </subcellularLocation>
</comment>
<dbReference type="PRINTS" id="PR00237">
    <property type="entry name" value="GPCRRHODOPSN"/>
</dbReference>
<keyword evidence="3 10" id="KW-0812">Transmembrane</keyword>
<dbReference type="EMBL" id="CAIIXF020000012">
    <property type="protein sequence ID" value="CAH1801968.1"/>
    <property type="molecule type" value="Genomic_DNA"/>
</dbReference>
<dbReference type="Gene3D" id="1.20.1070.10">
    <property type="entry name" value="Rhodopsin 7-helix transmembrane proteins"/>
    <property type="match status" value="1"/>
</dbReference>
<dbReference type="GO" id="GO:0004930">
    <property type="term" value="F:G protein-coupled receptor activity"/>
    <property type="evidence" value="ECO:0007669"/>
    <property type="project" value="UniProtKB-KW"/>
</dbReference>
<sequence length="382" mass="43336">YWQHLNDQMELGKLNLNNTSIINASMQNTSENISYMYKYPWQYSQHPIGVFVGLYTLEGCIALGIIFTNLLMIFSFLLNKKLRTPTNIIVLNIACVDLLQGLVATPMRLVMNYEYSIAKEVVYGSVSNKYFCIIQVIMTAFPGSLTLWMFVVVSVDRYIAIQHPYKYEKLKNIGRICIIFWVLSCVQFLGAILSLQYWSTAEICSNYSSWMQGKGYIINIVIVLCTSIGSIIHIKILWIAYKHRATILSQLEAVDHSKAVAYKKGFRVLKSTITLFGFFVGMWGLYLILRALGDKVFGSNVSVLKIWHESINKLVLIISLLNPVMFAFRQPSLRKAMLKCLMFCLPESQCQRLSTIVSESTNVTPASHGDNVQMSTGSEQKG</sequence>
<evidence type="ECO:0000256" key="5">
    <source>
        <dbReference type="ARBA" id="ARBA00023040"/>
    </source>
</evidence>
<feature type="transmembrane region" description="Helical" evidence="10">
    <location>
        <begin position="48"/>
        <end position="77"/>
    </location>
</feature>